<dbReference type="EMBL" id="JACYCF010000021">
    <property type="protein sequence ID" value="KAF8750297.1"/>
    <property type="molecule type" value="Genomic_DNA"/>
</dbReference>
<feature type="region of interest" description="Disordered" evidence="3">
    <location>
        <begin position="242"/>
        <end position="274"/>
    </location>
</feature>
<dbReference type="AlphaFoldDB" id="A0A8H7M3F7"/>
<sequence>MSQPTTSEASPKLITSSSLSSNCVRLINPHKSPGRFADIIAGIACTKKILVLANEAAYAGTGLLSLDRVVSVTQGAETRQKPMRSVIAEAAWQALDGQSSNLLCTYNQLMLERRLLACQAGSCKLIDFLNRLCKEGQLTKFLTTSIDGIESKHSHLANLTIALYGDNRLLRCISSNCNGLTEEECAALDNDMRSNLPILCEVCSKRVNLRRRRGNMAVYWLRPAVQSHISLSFGLPKMPPISEDSDQSDEYVEGQDWSPLHDKRKSRTQRKSKLPAELPGVDLAHVAQFHNASKVFLIIGKQSKDMDLLERTRELAASIRDGSGAVIYIDSAPLDGQNEHIDLQLQGDVDDVLGDILQEIDRSSGQMREPGLDISDDDMWCDIKRIPTWANSVLFVDAAFPIILHTAQCAVQDTVTAGFKQRRLMQLMCQVHNQKTPSLIMRRA</sequence>
<evidence type="ECO:0000256" key="2">
    <source>
        <dbReference type="ARBA" id="ARBA00023128"/>
    </source>
</evidence>
<proteinExistence type="predicted"/>
<comment type="caution">
    <text evidence="4">The sequence shown here is derived from an EMBL/GenBank/DDBJ whole genome shotgun (WGS) entry which is preliminary data.</text>
</comment>
<dbReference type="InterPro" id="IPR029035">
    <property type="entry name" value="DHS-like_NAD/FAD-binding_dom"/>
</dbReference>
<feature type="compositionally biased region" description="Basic residues" evidence="3">
    <location>
        <begin position="262"/>
        <end position="273"/>
    </location>
</feature>
<dbReference type="Proteomes" id="UP000614334">
    <property type="component" value="Unassembled WGS sequence"/>
</dbReference>
<evidence type="ECO:0000256" key="3">
    <source>
        <dbReference type="SAM" id="MobiDB-lite"/>
    </source>
</evidence>
<feature type="compositionally biased region" description="Acidic residues" evidence="3">
    <location>
        <begin position="243"/>
        <end position="253"/>
    </location>
</feature>
<gene>
    <name evidence="4" type="ORF">RHS01_09349</name>
</gene>
<accession>A0A8H7M3F7</accession>
<keyword evidence="2" id="KW-0496">Mitochondrion</keyword>
<evidence type="ECO:0000256" key="1">
    <source>
        <dbReference type="ARBA" id="ARBA00004173"/>
    </source>
</evidence>
<protein>
    <submittedName>
        <fullName evidence="4">Uncharacterized protein</fullName>
    </submittedName>
</protein>
<dbReference type="SUPFAM" id="SSF52467">
    <property type="entry name" value="DHS-like NAD/FAD-binding domain"/>
    <property type="match status" value="1"/>
</dbReference>
<name>A0A8H7M3F7_9AGAM</name>
<reference evidence="4" key="1">
    <citation type="submission" date="2020-09" db="EMBL/GenBank/DDBJ databases">
        <title>Comparative genome analyses of four rice-infecting Rhizoctonia solani isolates reveal extensive enrichment of homogalacturonan modification genes.</title>
        <authorList>
            <person name="Lee D.-Y."/>
            <person name="Jeon J."/>
            <person name="Kim K.-T."/>
            <person name="Cheong K."/>
            <person name="Song H."/>
            <person name="Choi G."/>
            <person name="Ko J."/>
            <person name="Opiyo S.O."/>
            <person name="Zuo S."/>
            <person name="Madhav S."/>
            <person name="Lee Y.-H."/>
            <person name="Wang G.-L."/>
        </authorList>
    </citation>
    <scope>NUCLEOTIDE SEQUENCE</scope>
    <source>
        <strain evidence="4">AG1-IA B2</strain>
    </source>
</reference>
<evidence type="ECO:0000313" key="4">
    <source>
        <dbReference type="EMBL" id="KAF8750297.1"/>
    </source>
</evidence>
<dbReference type="GO" id="GO:0005739">
    <property type="term" value="C:mitochondrion"/>
    <property type="evidence" value="ECO:0007669"/>
    <property type="project" value="UniProtKB-SubCell"/>
</dbReference>
<comment type="subcellular location">
    <subcellularLocation>
        <location evidence="1">Mitochondrion</location>
    </subcellularLocation>
</comment>
<organism evidence="4 5">
    <name type="scientific">Rhizoctonia solani</name>
    <dbReference type="NCBI Taxonomy" id="456999"/>
    <lineage>
        <taxon>Eukaryota</taxon>
        <taxon>Fungi</taxon>
        <taxon>Dikarya</taxon>
        <taxon>Basidiomycota</taxon>
        <taxon>Agaricomycotina</taxon>
        <taxon>Agaricomycetes</taxon>
        <taxon>Cantharellales</taxon>
        <taxon>Ceratobasidiaceae</taxon>
        <taxon>Rhizoctonia</taxon>
    </lineage>
</organism>
<evidence type="ECO:0000313" key="5">
    <source>
        <dbReference type="Proteomes" id="UP000614334"/>
    </source>
</evidence>